<sequence length="252" mass="27845">MKKISILTCIFAVTAVFGQRVSDYKYISIPQTFKDFEKESYGLDGVLIKTLKSKGYIAIQEGKDQWPAEIDKSSCSFATGNINNKSSFLRNKVEVEFKDCNGKVLFSSKGDSSLKEYKEGYQDALNRSLVSLPVSNPIANLQVTKTESPKEQQVVKKAEEASSAPVSENKSGKYTNGKVNLQKIQVDNNQFILADGGSSVPFAVFKNSSKKDVFRVKLSDGSYTIGYFENGNIVIDMPQTNGEFAKEVFSAK</sequence>
<dbReference type="eggNOG" id="ENOG5031F58">
    <property type="taxonomic scope" value="Bacteria"/>
</dbReference>
<dbReference type="EMBL" id="FQWT01000008">
    <property type="protein sequence ID" value="SHH85777.1"/>
    <property type="molecule type" value="Genomic_DNA"/>
</dbReference>
<dbReference type="STRING" id="421058.SAMN05421866_3965"/>
<reference evidence="3" key="1">
    <citation type="submission" date="2016-11" db="EMBL/GenBank/DDBJ databases">
        <authorList>
            <person name="Varghese N."/>
            <person name="Submissions S."/>
        </authorList>
    </citation>
    <scope>NUCLEOTIDE SEQUENCE [LARGE SCALE GENOMIC DNA]</scope>
    <source>
        <strain evidence="3">DSM 19055</strain>
    </source>
</reference>
<keyword evidence="3" id="KW-1185">Reference proteome</keyword>
<dbReference type="RefSeq" id="WP_073066176.1">
    <property type="nucleotide sequence ID" value="NZ_FQWT01000008.1"/>
</dbReference>
<dbReference type="OrthoDB" id="1274006at2"/>
<feature type="compositionally biased region" description="Basic and acidic residues" evidence="1">
    <location>
        <begin position="147"/>
        <end position="160"/>
    </location>
</feature>
<protein>
    <submittedName>
        <fullName evidence="2">Uncharacterized protein</fullName>
    </submittedName>
</protein>
<evidence type="ECO:0000256" key="1">
    <source>
        <dbReference type="SAM" id="MobiDB-lite"/>
    </source>
</evidence>
<proteinExistence type="predicted"/>
<evidence type="ECO:0000313" key="2">
    <source>
        <dbReference type="EMBL" id="SHH85777.1"/>
    </source>
</evidence>
<name>A0A1M5WEC7_9FLAO</name>
<feature type="region of interest" description="Disordered" evidence="1">
    <location>
        <begin position="146"/>
        <end position="172"/>
    </location>
</feature>
<dbReference type="AlphaFoldDB" id="A0A1M5WEC7"/>
<evidence type="ECO:0000313" key="3">
    <source>
        <dbReference type="Proteomes" id="UP000184047"/>
    </source>
</evidence>
<organism evidence="2 3">
    <name type="scientific">Chryseobacterium oranimense</name>
    <dbReference type="NCBI Taxonomy" id="421058"/>
    <lineage>
        <taxon>Bacteria</taxon>
        <taxon>Pseudomonadati</taxon>
        <taxon>Bacteroidota</taxon>
        <taxon>Flavobacteriia</taxon>
        <taxon>Flavobacteriales</taxon>
        <taxon>Weeksellaceae</taxon>
        <taxon>Chryseobacterium group</taxon>
        <taxon>Chryseobacterium</taxon>
    </lineage>
</organism>
<dbReference type="Proteomes" id="UP000184047">
    <property type="component" value="Unassembled WGS sequence"/>
</dbReference>
<accession>A0A1M5WEC7</accession>
<gene>
    <name evidence="2" type="ORF">SAMN05421866_3965</name>
</gene>